<dbReference type="KEGG" id="seri:SERIO_v1c00740"/>
<accession>A0A0H3XIU5</accession>
<keyword evidence="1" id="KW-1133">Transmembrane helix</keyword>
<keyword evidence="1" id="KW-0472">Membrane</keyword>
<reference evidence="2 3" key="1">
    <citation type="journal article" date="2015" name="Genome Biol. Evol.">
        <title>Found and Lost: The Fates of Horizontally Acquired Genes in Arthropod-Symbiotic Spiroplasma.</title>
        <authorList>
            <person name="Lo W.S."/>
            <person name="Gasparich G.E."/>
            <person name="Kuo C.H."/>
        </authorList>
    </citation>
    <scope>NUCLEOTIDE SEQUENCE [LARGE SCALE GENOMIC DNA]</scope>
    <source>
        <strain evidence="3">TDA-040725-5</strain>
    </source>
</reference>
<keyword evidence="3" id="KW-1185">Reference proteome</keyword>
<keyword evidence="1" id="KW-0812">Transmembrane</keyword>
<evidence type="ECO:0008006" key="4">
    <source>
        <dbReference type="Google" id="ProtNLM"/>
    </source>
</evidence>
<feature type="transmembrane region" description="Helical" evidence="1">
    <location>
        <begin position="114"/>
        <end position="138"/>
    </location>
</feature>
<dbReference type="PROSITE" id="PS51257">
    <property type="entry name" value="PROKAR_LIPOPROTEIN"/>
    <property type="match status" value="1"/>
</dbReference>
<dbReference type="Proteomes" id="UP000035661">
    <property type="component" value="Chromosome"/>
</dbReference>
<protein>
    <recommendedName>
        <fullName evidence="4">Transmembrane protein</fullName>
    </recommendedName>
</protein>
<organism evidence="2 3">
    <name type="scientific">Spiroplasma eriocheiris</name>
    <dbReference type="NCBI Taxonomy" id="315358"/>
    <lineage>
        <taxon>Bacteria</taxon>
        <taxon>Bacillati</taxon>
        <taxon>Mycoplasmatota</taxon>
        <taxon>Mollicutes</taxon>
        <taxon>Entomoplasmatales</taxon>
        <taxon>Spiroplasmataceae</taxon>
        <taxon>Spiroplasma</taxon>
    </lineage>
</organism>
<proteinExistence type="predicted"/>
<reference evidence="3" key="2">
    <citation type="submission" date="2015-06" db="EMBL/GenBank/DDBJ databases">
        <title>Complete genome sequence of Spiroplasma eriocheiris TDA-040725-5 (DSM 21848).</title>
        <authorList>
            <person name="Lo W.-S."/>
            <person name="Kuo C.-H."/>
        </authorList>
    </citation>
    <scope>NUCLEOTIDE SEQUENCE [LARGE SCALE GENOMIC DNA]</scope>
    <source>
        <strain evidence="3">TDA-040725-5</strain>
    </source>
</reference>
<dbReference type="PATRIC" id="fig|743698.3.peg.75"/>
<evidence type="ECO:0000313" key="3">
    <source>
        <dbReference type="Proteomes" id="UP000035661"/>
    </source>
</evidence>
<evidence type="ECO:0000313" key="2">
    <source>
        <dbReference type="EMBL" id="AKM53676.1"/>
    </source>
</evidence>
<name>A0A0H3XIU5_9MOLU</name>
<evidence type="ECO:0000256" key="1">
    <source>
        <dbReference type="SAM" id="Phobius"/>
    </source>
</evidence>
<sequence>MKKKVLLAMAGFWILTIIFLVIGLGCLGVKIDDGMGGSVNGYKYLAPVTKNISIGNEAKEIESGVDNVLSKDYQDLIDSLKDQKTAAETSGAPQDMIDAMGKQITFYQTVKVGVIFSVILVPIAAGLAIITGVACIFIKN</sequence>
<gene>
    <name evidence="2" type="ORF">SERIO_v1c00740</name>
</gene>
<dbReference type="AlphaFoldDB" id="A0A0H3XIU5"/>
<dbReference type="EMBL" id="CP011856">
    <property type="protein sequence ID" value="AKM53676.1"/>
    <property type="molecule type" value="Genomic_DNA"/>
</dbReference>
<dbReference type="RefSeq" id="WP_047790961.1">
    <property type="nucleotide sequence ID" value="NZ_CP011856.1"/>
</dbReference>